<reference evidence="3 4" key="1">
    <citation type="journal article" date="2018" name="Sci. Rep.">
        <title>A novel species of the marine cyanobacterium Acaryochloris with a unique pigment content and lifestyle.</title>
        <authorList>
            <person name="Partensky F."/>
            <person name="Six C."/>
            <person name="Ratin M."/>
            <person name="Garczarek L."/>
            <person name="Vaulot D."/>
            <person name="Probert I."/>
            <person name="Calteau A."/>
            <person name="Gourvil P."/>
            <person name="Marie D."/>
            <person name="Grebert T."/>
            <person name="Bouchier C."/>
            <person name="Le Panse S."/>
            <person name="Gachenot M."/>
            <person name="Rodriguez F."/>
            <person name="Garrido J.L."/>
        </authorList>
    </citation>
    <scope>NUCLEOTIDE SEQUENCE [LARGE SCALE GENOMIC DNA]</scope>
    <source>
        <strain evidence="3 4">RCC1774</strain>
    </source>
</reference>
<keyword evidence="4" id="KW-1185">Reference proteome</keyword>
<feature type="compositionally biased region" description="Basic residues" evidence="1">
    <location>
        <begin position="412"/>
        <end position="438"/>
    </location>
</feature>
<feature type="compositionally biased region" description="Low complexity" evidence="1">
    <location>
        <begin position="292"/>
        <end position="305"/>
    </location>
</feature>
<proteinExistence type="predicted"/>
<evidence type="ECO:0000313" key="4">
    <source>
        <dbReference type="Proteomes" id="UP000248857"/>
    </source>
</evidence>
<dbReference type="AlphaFoldDB" id="A0A2W1J9D5"/>
<comment type="caution">
    <text evidence="3">The sequence shown here is derived from an EMBL/GenBank/DDBJ whole genome shotgun (WGS) entry which is preliminary data.</text>
</comment>
<feature type="compositionally biased region" description="Basic and acidic residues" evidence="1">
    <location>
        <begin position="277"/>
        <end position="288"/>
    </location>
</feature>
<name>A0A2W1J9D5_9CYAN</name>
<feature type="compositionally biased region" description="Low complexity" evidence="1">
    <location>
        <begin position="386"/>
        <end position="397"/>
    </location>
</feature>
<feature type="compositionally biased region" description="Basic residues" evidence="1">
    <location>
        <begin position="345"/>
        <end position="385"/>
    </location>
</feature>
<feature type="compositionally biased region" description="Basic and acidic residues" evidence="1">
    <location>
        <begin position="312"/>
        <end position="330"/>
    </location>
</feature>
<accession>A0A2W1J9D5</accession>
<keyword evidence="2" id="KW-0732">Signal</keyword>
<feature type="signal peptide" evidence="2">
    <location>
        <begin position="1"/>
        <end position="23"/>
    </location>
</feature>
<dbReference type="Proteomes" id="UP000248857">
    <property type="component" value="Unassembled WGS sequence"/>
</dbReference>
<evidence type="ECO:0000256" key="1">
    <source>
        <dbReference type="SAM" id="MobiDB-lite"/>
    </source>
</evidence>
<dbReference type="RefSeq" id="WP_110988621.1">
    <property type="nucleotide sequence ID" value="NZ_CAWNWM010000026.1"/>
</dbReference>
<dbReference type="EMBL" id="PQWO01000026">
    <property type="protein sequence ID" value="PZD70879.1"/>
    <property type="molecule type" value="Genomic_DNA"/>
</dbReference>
<evidence type="ECO:0000313" key="3">
    <source>
        <dbReference type="EMBL" id="PZD70879.1"/>
    </source>
</evidence>
<feature type="chain" id="PRO_5016152147" evidence="2">
    <location>
        <begin position="24"/>
        <end position="438"/>
    </location>
</feature>
<protein>
    <submittedName>
        <fullName evidence="3">Uncharacterized protein</fullName>
    </submittedName>
</protein>
<feature type="region of interest" description="Disordered" evidence="1">
    <location>
        <begin position="219"/>
        <end position="438"/>
    </location>
</feature>
<dbReference type="OrthoDB" id="451939at2"/>
<organism evidence="3 4">
    <name type="scientific">Acaryochloris thomasi RCC1774</name>
    <dbReference type="NCBI Taxonomy" id="1764569"/>
    <lineage>
        <taxon>Bacteria</taxon>
        <taxon>Bacillati</taxon>
        <taxon>Cyanobacteriota</taxon>
        <taxon>Cyanophyceae</taxon>
        <taxon>Acaryochloridales</taxon>
        <taxon>Acaryochloridaceae</taxon>
        <taxon>Acaryochloris</taxon>
        <taxon>Acaryochloris thomasi</taxon>
    </lineage>
</organism>
<gene>
    <name evidence="3" type="ORF">C1752_08873</name>
</gene>
<evidence type="ECO:0000256" key="2">
    <source>
        <dbReference type="SAM" id="SignalP"/>
    </source>
</evidence>
<sequence>MKGAIVAALTLPCLIATGTTAYSQVPGEAGLRLETDEITTTFQGYLAQFGGDCPGSEWSGPAASDDIRFISFLTPPAESRKVQLTSLTTGESLEKAYEQESKGSSDFSLQKLGETDGIHEIEYLIFDKDTESVLEEGSFTYTITTSQTVLYDSGQWPESHYCHDVASSYTHFGAIGFGGIGLYYWPYLGGHHGRRLQHRHYLKHKHFLKGKHLKEKQHFKSHFKQHEHLPHKPMQAKKRGDAHKALPSKMKSQQVHSPHSKRKALPQQPAKPRPQKKAVEVKQSEVVKPRPKTTQQRQRQPSRTQAPPPIRPTERQKREIIVPRKTEQRNKLSPQRIKPNQKAAPIKKRKVVRTSPRKAIKTKTVKKKQTPLQQRRSRLQRRRGVRPPSRTSTPSRQYGQRRAIYQAAPRQIQRRSRRRAKPQSKRQANRRTRRPIQR</sequence>